<proteinExistence type="predicted"/>
<sequence length="117" mass="13215">NVNKLLKFTNDPEIQLVTFGCNNIADVFIKANNKNGYEKILTSLWTNKSDNMNNNTVNTLIQTRSMCLYAIDRLCLEGILVQKVKIKLMQSESLAFVYKSNISEIAPNAKQKIGEKS</sequence>
<name>A0ABN7X0U0_GIGMA</name>
<reference evidence="1 2" key="1">
    <citation type="submission" date="2021-06" db="EMBL/GenBank/DDBJ databases">
        <authorList>
            <person name="Kallberg Y."/>
            <person name="Tangrot J."/>
            <person name="Rosling A."/>
        </authorList>
    </citation>
    <scope>NUCLEOTIDE SEQUENCE [LARGE SCALE GENOMIC DNA]</scope>
    <source>
        <strain evidence="1 2">120-4 pot B 10/14</strain>
    </source>
</reference>
<evidence type="ECO:0000313" key="1">
    <source>
        <dbReference type="EMBL" id="CAG8845307.1"/>
    </source>
</evidence>
<feature type="non-terminal residue" evidence="1">
    <location>
        <position position="117"/>
    </location>
</feature>
<evidence type="ECO:0000313" key="2">
    <source>
        <dbReference type="Proteomes" id="UP000789901"/>
    </source>
</evidence>
<comment type="caution">
    <text evidence="1">The sequence shown here is derived from an EMBL/GenBank/DDBJ whole genome shotgun (WGS) entry which is preliminary data.</text>
</comment>
<dbReference type="Proteomes" id="UP000789901">
    <property type="component" value="Unassembled WGS sequence"/>
</dbReference>
<gene>
    <name evidence="1" type="ORF">GMARGA_LOCUS37569</name>
</gene>
<accession>A0ABN7X0U0</accession>
<organism evidence="1 2">
    <name type="scientific">Gigaspora margarita</name>
    <dbReference type="NCBI Taxonomy" id="4874"/>
    <lineage>
        <taxon>Eukaryota</taxon>
        <taxon>Fungi</taxon>
        <taxon>Fungi incertae sedis</taxon>
        <taxon>Mucoromycota</taxon>
        <taxon>Glomeromycotina</taxon>
        <taxon>Glomeromycetes</taxon>
        <taxon>Diversisporales</taxon>
        <taxon>Gigasporaceae</taxon>
        <taxon>Gigaspora</taxon>
    </lineage>
</organism>
<keyword evidence="2" id="KW-1185">Reference proteome</keyword>
<dbReference type="EMBL" id="CAJVQB010078982">
    <property type="protein sequence ID" value="CAG8845307.1"/>
    <property type="molecule type" value="Genomic_DNA"/>
</dbReference>
<protein>
    <submittedName>
        <fullName evidence="1">7867_t:CDS:1</fullName>
    </submittedName>
</protein>
<feature type="non-terminal residue" evidence="1">
    <location>
        <position position="1"/>
    </location>
</feature>